<evidence type="ECO:0008006" key="4">
    <source>
        <dbReference type="Google" id="ProtNLM"/>
    </source>
</evidence>
<dbReference type="STRING" id="83449.BON30_29095"/>
<dbReference type="InterPro" id="IPR036249">
    <property type="entry name" value="Thioredoxin-like_sf"/>
</dbReference>
<keyword evidence="3" id="KW-1185">Reference proteome</keyword>
<proteinExistence type="predicted"/>
<accession>A0A1L9B5J8</accession>
<feature type="chain" id="PRO_5012024486" description="Thioredoxin domain-containing protein" evidence="1">
    <location>
        <begin position="22"/>
        <end position="187"/>
    </location>
</feature>
<reference evidence="2 3" key="2">
    <citation type="submission" date="2016-12" db="EMBL/GenBank/DDBJ databases">
        <title>Draft Genome Sequence of Cystobacter ferrugineus Strain Cbfe23.</title>
        <authorList>
            <person name="Akbar S."/>
            <person name="Dowd S.E."/>
            <person name="Stevens D.C."/>
        </authorList>
    </citation>
    <scope>NUCLEOTIDE SEQUENCE [LARGE SCALE GENOMIC DNA]</scope>
    <source>
        <strain evidence="2 3">Cbfe23</strain>
    </source>
</reference>
<organism evidence="2 3">
    <name type="scientific">Cystobacter ferrugineus</name>
    <dbReference type="NCBI Taxonomy" id="83449"/>
    <lineage>
        <taxon>Bacteria</taxon>
        <taxon>Pseudomonadati</taxon>
        <taxon>Myxococcota</taxon>
        <taxon>Myxococcia</taxon>
        <taxon>Myxococcales</taxon>
        <taxon>Cystobacterineae</taxon>
        <taxon>Archangiaceae</taxon>
        <taxon>Cystobacter</taxon>
    </lineage>
</organism>
<dbReference type="Proteomes" id="UP000182229">
    <property type="component" value="Unassembled WGS sequence"/>
</dbReference>
<name>A0A1L9B5J8_9BACT</name>
<evidence type="ECO:0000313" key="2">
    <source>
        <dbReference type="EMBL" id="OJH37528.1"/>
    </source>
</evidence>
<protein>
    <recommendedName>
        <fullName evidence="4">Thioredoxin domain-containing protein</fullName>
    </recommendedName>
</protein>
<evidence type="ECO:0000313" key="3">
    <source>
        <dbReference type="Proteomes" id="UP000182229"/>
    </source>
</evidence>
<evidence type="ECO:0000256" key="1">
    <source>
        <dbReference type="SAM" id="SignalP"/>
    </source>
</evidence>
<dbReference type="Gene3D" id="3.40.30.10">
    <property type="entry name" value="Glutaredoxin"/>
    <property type="match status" value="1"/>
</dbReference>
<reference evidence="3" key="1">
    <citation type="submission" date="2016-11" db="EMBL/GenBank/DDBJ databases">
        <authorList>
            <person name="Shukria A."/>
            <person name="Stevens D.C."/>
        </authorList>
    </citation>
    <scope>NUCLEOTIDE SEQUENCE [LARGE SCALE GENOMIC DNA]</scope>
    <source>
        <strain evidence="3">Cbfe23</strain>
    </source>
</reference>
<dbReference type="AlphaFoldDB" id="A0A1L9B5J8"/>
<dbReference type="OrthoDB" id="5381758at2"/>
<feature type="signal peptide" evidence="1">
    <location>
        <begin position="1"/>
        <end position="21"/>
    </location>
</feature>
<sequence>MKTWFAGVLTAAVLATRPVLAAPPEAVPMNATLWDSHGKEVALSQWRGKPVILFYEDRHSTTLNASLKDALFNRGREMGLLQAAWVVAVANLESFNFFPARGIALSYVRDEEKKWGVPILVDLKGVLGAEPWKLPKKTSSVMLLNDEGRVVYSYSGRMDQEDMEVFFGHLGTLLGVNMTGVPRDAHP</sequence>
<comment type="caution">
    <text evidence="2">The sequence shown here is derived from an EMBL/GenBank/DDBJ whole genome shotgun (WGS) entry which is preliminary data.</text>
</comment>
<gene>
    <name evidence="2" type="ORF">BON30_29095</name>
</gene>
<keyword evidence="1" id="KW-0732">Signal</keyword>
<dbReference type="EMBL" id="MPIN01000008">
    <property type="protein sequence ID" value="OJH37528.1"/>
    <property type="molecule type" value="Genomic_DNA"/>
</dbReference>
<dbReference type="SUPFAM" id="SSF52833">
    <property type="entry name" value="Thioredoxin-like"/>
    <property type="match status" value="1"/>
</dbReference>